<dbReference type="OrthoDB" id="5847754at2759"/>
<dbReference type="InterPro" id="IPR035940">
    <property type="entry name" value="CAP_sf"/>
</dbReference>
<dbReference type="Pfam" id="PF00188">
    <property type="entry name" value="CAP"/>
    <property type="match status" value="1"/>
</dbReference>
<evidence type="ECO:0000256" key="1">
    <source>
        <dbReference type="SAM" id="MobiDB-lite"/>
    </source>
</evidence>
<evidence type="ECO:0000313" key="4">
    <source>
        <dbReference type="Proteomes" id="UP000024635"/>
    </source>
</evidence>
<reference evidence="4" key="1">
    <citation type="journal article" date="2015" name="Nat. Genet.">
        <title>The genome and transcriptome of the zoonotic hookworm Ancylostoma ceylanicum identify infection-specific gene families.</title>
        <authorList>
            <person name="Schwarz E.M."/>
            <person name="Hu Y."/>
            <person name="Antoshechkin I."/>
            <person name="Miller M.M."/>
            <person name="Sternberg P.W."/>
            <person name="Aroian R.V."/>
        </authorList>
    </citation>
    <scope>NUCLEOTIDE SEQUENCE</scope>
    <source>
        <strain evidence="4">HY135</strain>
    </source>
</reference>
<feature type="domain" description="SCP" evidence="2">
    <location>
        <begin position="25"/>
        <end position="169"/>
    </location>
</feature>
<comment type="caution">
    <text evidence="3">The sequence shown here is derived from an EMBL/GenBank/DDBJ whole genome shotgun (WGS) entry which is preliminary data.</text>
</comment>
<evidence type="ECO:0000313" key="3">
    <source>
        <dbReference type="EMBL" id="EYC01639.1"/>
    </source>
</evidence>
<dbReference type="InterPro" id="IPR014044">
    <property type="entry name" value="CAP_dom"/>
</dbReference>
<name>A0A016TFC3_9BILA</name>
<feature type="compositionally biased region" description="Low complexity" evidence="1">
    <location>
        <begin position="222"/>
        <end position="236"/>
    </location>
</feature>
<proteinExistence type="predicted"/>
<organism evidence="3 4">
    <name type="scientific">Ancylostoma ceylanicum</name>
    <dbReference type="NCBI Taxonomy" id="53326"/>
    <lineage>
        <taxon>Eukaryota</taxon>
        <taxon>Metazoa</taxon>
        <taxon>Ecdysozoa</taxon>
        <taxon>Nematoda</taxon>
        <taxon>Chromadorea</taxon>
        <taxon>Rhabditida</taxon>
        <taxon>Rhabditina</taxon>
        <taxon>Rhabditomorpha</taxon>
        <taxon>Strongyloidea</taxon>
        <taxon>Ancylostomatidae</taxon>
        <taxon>Ancylostomatinae</taxon>
        <taxon>Ancylostoma</taxon>
    </lineage>
</organism>
<gene>
    <name evidence="3" type="primary">Acey_s0105.g3666</name>
    <name evidence="3" type="synonym">ASP-s0105.g3666</name>
    <name evidence="3" type="ORF">Y032_0105g3666</name>
</gene>
<dbReference type="EMBL" id="JARK01001441">
    <property type="protein sequence ID" value="EYC01639.1"/>
    <property type="molecule type" value="Genomic_DNA"/>
</dbReference>
<protein>
    <recommendedName>
        <fullName evidence="2">SCP domain-containing protein</fullName>
    </recommendedName>
</protein>
<dbReference type="STRING" id="53326.A0A016TFC3"/>
<dbReference type="SUPFAM" id="SSF55797">
    <property type="entry name" value="PR-1-like"/>
    <property type="match status" value="2"/>
</dbReference>
<dbReference type="Proteomes" id="UP000024635">
    <property type="component" value="Unassembled WGS sequence"/>
</dbReference>
<dbReference type="SMART" id="SM00198">
    <property type="entry name" value="SCP"/>
    <property type="match status" value="1"/>
</dbReference>
<dbReference type="AlphaFoldDB" id="A0A016TFC3"/>
<accession>A0A016TFC3</accession>
<feature type="region of interest" description="Disordered" evidence="1">
    <location>
        <begin position="213"/>
        <end position="236"/>
    </location>
</feature>
<keyword evidence="4" id="KW-1185">Reference proteome</keyword>
<dbReference type="Gene3D" id="3.40.33.10">
    <property type="entry name" value="CAP"/>
    <property type="match status" value="1"/>
</dbReference>
<sequence>MHSRQESTGSDLSDYQCWNFKSDNTIREKYLNNINKHRLEIPSGNLQGKSGNFPKGKNVYKLFWDCLLENEAQKVVDKCDENAKAPEGKDVAMVLKKQPLTTCNTNPLFKQAVDDWWKVVNGEDNTKIPTNTAALKSFATLAYGTATRVGCAQKNCNGDLYMACMVYKGIADGEQVYQEGSGCGAAKDCETYQGSKCNNNMCIAGYIDPSATTAAPQPPETTTPTGTTTETKPAEPTTTPLFPVFLLVDIEYGEELSKKIPHCDDNSIVSDAVASHAFPTTFPRFITYFPFSSLSLKLRLFSGESKDCPADQAHMSSDTIRKLFVDLQNGRRSEIAKGTVMMGNDVKCRTAVHMWKLVS</sequence>
<dbReference type="CDD" id="cd05380">
    <property type="entry name" value="CAP_euk"/>
    <property type="match status" value="1"/>
</dbReference>
<evidence type="ECO:0000259" key="2">
    <source>
        <dbReference type="SMART" id="SM00198"/>
    </source>
</evidence>